<protein>
    <submittedName>
        <fullName evidence="1">ParA family protein</fullName>
    </submittedName>
</protein>
<dbReference type="EMBL" id="CP127526">
    <property type="protein sequence ID" value="XRI74625.1"/>
    <property type="molecule type" value="Genomic_DNA"/>
</dbReference>
<proteinExistence type="predicted"/>
<organism evidence="1 2">
    <name type="scientific">Acidithiobacillus montserratensis</name>
    <dbReference type="NCBI Taxonomy" id="2729135"/>
    <lineage>
        <taxon>Bacteria</taxon>
        <taxon>Pseudomonadati</taxon>
        <taxon>Pseudomonadota</taxon>
        <taxon>Acidithiobacillia</taxon>
        <taxon>Acidithiobacillales</taxon>
        <taxon>Acidithiobacillaceae</taxon>
        <taxon>Acidithiobacillus</taxon>
    </lineage>
</organism>
<dbReference type="Proteomes" id="UP001195965">
    <property type="component" value="Chromosome"/>
</dbReference>
<sequence>MPKFITVTNQKGGVGKTSLAIHIAAYAASVGKKTLLVDMDSQCNATFILTEKAKQDAYCVVDLWDGESSPEFMDTRFGKVKLLPGSESVGSIEKQGLAAGVTALKRLGKTDYDVIVFDSPPAAGVQQFAPLYLGGVMVAPVEPDLLAMQGVVSLLKIWNGLKTRVKLVPGIVINKRVLNSTNQQAVVDLLRSSPFGKYVLSTQLTNRQLVSNAMKRGLAVWEADRTDPAAAAWAGVCQKVLSLDEECDDGKD</sequence>
<evidence type="ECO:0000313" key="2">
    <source>
        <dbReference type="Proteomes" id="UP001195965"/>
    </source>
</evidence>
<accession>A0ACD5HI82</accession>
<name>A0ACD5HI82_9PROT</name>
<reference evidence="1 2" key="1">
    <citation type="journal article" date="2021" name="ISME J.">
        <title>Genomic evolution of the class Acidithiobacillia: deep-branching Proteobacteria living in extreme acidic conditions.</title>
        <authorList>
            <person name="Moya-Beltran A."/>
            <person name="Beard S."/>
            <person name="Rojas-Villalobos C."/>
            <person name="Issotta F."/>
            <person name="Gallardo Y."/>
            <person name="Ulloa R."/>
            <person name="Giaveno A."/>
            <person name="Degli Esposti M."/>
            <person name="Johnson D.B."/>
            <person name="Quatrini R."/>
        </authorList>
    </citation>
    <scope>NUCLEOTIDE SEQUENCE [LARGE SCALE GENOMIC DNA]</scope>
    <source>
        <strain evidence="1 2">GG1-14</strain>
    </source>
</reference>
<evidence type="ECO:0000313" key="1">
    <source>
        <dbReference type="EMBL" id="XRI74625.1"/>
    </source>
</evidence>
<gene>
    <name evidence="1" type="ORF">HHS34_005385</name>
</gene>
<keyword evidence="2" id="KW-1185">Reference proteome</keyword>